<dbReference type="RefSeq" id="WP_153714648.1">
    <property type="nucleotide sequence ID" value="NZ_CP045871.1"/>
</dbReference>
<dbReference type="NCBIfam" id="TIGR01244">
    <property type="entry name" value="TIGR01244 family sulfur transferase"/>
    <property type="match status" value="1"/>
</dbReference>
<dbReference type="InterPro" id="IPR029021">
    <property type="entry name" value="Prot-tyrosine_phosphatase-like"/>
</dbReference>
<proteinExistence type="predicted"/>
<dbReference type="AlphaFoldDB" id="A0A5Q2QJA2"/>
<dbReference type="Gene3D" id="3.90.190.10">
    <property type="entry name" value="Protein tyrosine phosphatase superfamily"/>
    <property type="match status" value="1"/>
</dbReference>
<name>A0A5Q2QJA2_9GAMM</name>
<dbReference type="EMBL" id="CP045871">
    <property type="protein sequence ID" value="QGG81145.1"/>
    <property type="molecule type" value="Genomic_DNA"/>
</dbReference>
<evidence type="ECO:0000259" key="1">
    <source>
        <dbReference type="Pfam" id="PF04273"/>
    </source>
</evidence>
<protein>
    <submittedName>
        <fullName evidence="2">TIGR01244 family phosphatase</fullName>
    </submittedName>
</protein>
<dbReference type="Pfam" id="PF04273">
    <property type="entry name" value="BLH_phosphatase"/>
    <property type="match status" value="1"/>
</dbReference>
<reference evidence="2 3" key="1">
    <citation type="submission" date="2019-11" db="EMBL/GenBank/DDBJ databases">
        <authorList>
            <person name="Khan S.A."/>
            <person name="Jeon C.O."/>
            <person name="Chun B.H."/>
        </authorList>
    </citation>
    <scope>NUCLEOTIDE SEQUENCE [LARGE SCALE GENOMIC DNA]</scope>
    <source>
        <strain evidence="2 3">IMCC 1097</strain>
    </source>
</reference>
<evidence type="ECO:0000313" key="3">
    <source>
        <dbReference type="Proteomes" id="UP000388235"/>
    </source>
</evidence>
<evidence type="ECO:0000313" key="2">
    <source>
        <dbReference type="EMBL" id="QGG81145.1"/>
    </source>
</evidence>
<accession>A0A5Q2QJA2</accession>
<dbReference type="GO" id="GO:0016787">
    <property type="term" value="F:hydrolase activity"/>
    <property type="evidence" value="ECO:0007669"/>
    <property type="project" value="InterPro"/>
</dbReference>
<organism evidence="2 3">
    <name type="scientific">Litorivicinus lipolyticus</name>
    <dbReference type="NCBI Taxonomy" id="418701"/>
    <lineage>
        <taxon>Bacteria</taxon>
        <taxon>Pseudomonadati</taxon>
        <taxon>Pseudomonadota</taxon>
        <taxon>Gammaproteobacteria</taxon>
        <taxon>Oceanospirillales</taxon>
        <taxon>Litorivicinaceae</taxon>
        <taxon>Litorivicinus</taxon>
    </lineage>
</organism>
<sequence length="136" mass="14605">MIIRTLTHDFSVADQITQDDLPTLISSGFKSVICNRPDAEGEAHLGQIEVEAALTEAGIEFRYLPVNGAAITELDVAEQAALVNELPKPLLAYCRTGTRCTKLWALDPARTDSADQRIASAAAAGINIEDLRGRLG</sequence>
<dbReference type="KEGG" id="llp:GH975_11455"/>
<gene>
    <name evidence="2" type="ORF">GH975_11455</name>
</gene>
<feature type="domain" description="Beta-lactamase hydrolase-like protein phosphatase-like" evidence="1">
    <location>
        <begin position="3"/>
        <end position="109"/>
    </location>
</feature>
<dbReference type="Proteomes" id="UP000388235">
    <property type="component" value="Chromosome"/>
</dbReference>
<keyword evidence="3" id="KW-1185">Reference proteome</keyword>
<dbReference type="InterPro" id="IPR005939">
    <property type="entry name" value="BLH_phosphatase-like"/>
</dbReference>
<dbReference type="OrthoDB" id="9802771at2"/>